<accession>A0A0F8YR05</accession>
<gene>
    <name evidence="2" type="ORF">LCGC14_3063250</name>
</gene>
<comment type="caution">
    <text evidence="2">The sequence shown here is derived from an EMBL/GenBank/DDBJ whole genome shotgun (WGS) entry which is preliminary data.</text>
</comment>
<feature type="region of interest" description="Disordered" evidence="1">
    <location>
        <begin position="1"/>
        <end position="34"/>
    </location>
</feature>
<dbReference type="AlphaFoldDB" id="A0A0F8YR05"/>
<evidence type="ECO:0000313" key="2">
    <source>
        <dbReference type="EMBL" id="KKK56564.1"/>
    </source>
</evidence>
<name>A0A0F8YR05_9ZZZZ</name>
<organism evidence="2">
    <name type="scientific">marine sediment metagenome</name>
    <dbReference type="NCBI Taxonomy" id="412755"/>
    <lineage>
        <taxon>unclassified sequences</taxon>
        <taxon>metagenomes</taxon>
        <taxon>ecological metagenomes</taxon>
    </lineage>
</organism>
<proteinExistence type="predicted"/>
<reference evidence="2" key="1">
    <citation type="journal article" date="2015" name="Nature">
        <title>Complex archaea that bridge the gap between prokaryotes and eukaryotes.</title>
        <authorList>
            <person name="Spang A."/>
            <person name="Saw J.H."/>
            <person name="Jorgensen S.L."/>
            <person name="Zaremba-Niedzwiedzka K."/>
            <person name="Martijn J."/>
            <person name="Lind A.E."/>
            <person name="van Eijk R."/>
            <person name="Schleper C."/>
            <person name="Guy L."/>
            <person name="Ettema T.J."/>
        </authorList>
    </citation>
    <scope>NUCLEOTIDE SEQUENCE</scope>
</reference>
<dbReference type="EMBL" id="LAZR01064928">
    <property type="protein sequence ID" value="KKK56564.1"/>
    <property type="molecule type" value="Genomic_DNA"/>
</dbReference>
<feature type="non-terminal residue" evidence="2">
    <location>
        <position position="90"/>
    </location>
</feature>
<evidence type="ECO:0000256" key="1">
    <source>
        <dbReference type="SAM" id="MobiDB-lite"/>
    </source>
</evidence>
<sequence length="90" mass="9940">MYKEQKAGVKWSTSNSAPPGAAKQPFKKREVEQDVKGNHQTLTVRSLDIKTVDAALEVAKVNTNVWEVERQIVNFWEVTIGGRSSGTGNP</sequence>
<protein>
    <submittedName>
        <fullName evidence="2">Uncharacterized protein</fullName>
    </submittedName>
</protein>